<dbReference type="Pfam" id="PF12698">
    <property type="entry name" value="ABC2_membrane_3"/>
    <property type="match status" value="1"/>
</dbReference>
<evidence type="ECO:0000256" key="4">
    <source>
        <dbReference type="ARBA" id="ARBA00022989"/>
    </source>
</evidence>
<gene>
    <name evidence="8" type="ORF">L0M99_08900</name>
</gene>
<proteinExistence type="predicted"/>
<dbReference type="AlphaFoldDB" id="A0AAJ1BEK5"/>
<evidence type="ECO:0000313" key="9">
    <source>
        <dbReference type="Proteomes" id="UP001200537"/>
    </source>
</evidence>
<keyword evidence="5 6" id="KW-0472">Membrane</keyword>
<evidence type="ECO:0000259" key="7">
    <source>
        <dbReference type="Pfam" id="PF12698"/>
    </source>
</evidence>
<comment type="caution">
    <text evidence="8">The sequence shown here is derived from an EMBL/GenBank/DDBJ whole genome shotgun (WGS) entry which is preliminary data.</text>
</comment>
<feature type="transmembrane region" description="Helical" evidence="6">
    <location>
        <begin position="295"/>
        <end position="312"/>
    </location>
</feature>
<accession>A0AAJ1BEK5</accession>
<dbReference type="EMBL" id="JAKNHJ010000020">
    <property type="protein sequence ID" value="MCG4618605.1"/>
    <property type="molecule type" value="Genomic_DNA"/>
</dbReference>
<feature type="transmembrane region" description="Helical" evidence="6">
    <location>
        <begin position="12"/>
        <end position="33"/>
    </location>
</feature>
<evidence type="ECO:0000256" key="2">
    <source>
        <dbReference type="ARBA" id="ARBA00022475"/>
    </source>
</evidence>
<dbReference type="InterPro" id="IPR013525">
    <property type="entry name" value="ABC2_TM"/>
</dbReference>
<dbReference type="PANTHER" id="PTHR30294">
    <property type="entry name" value="MEMBRANE COMPONENT OF ABC TRANSPORTER YHHJ-RELATED"/>
    <property type="match status" value="1"/>
</dbReference>
<feature type="transmembrane region" description="Helical" evidence="6">
    <location>
        <begin position="230"/>
        <end position="253"/>
    </location>
</feature>
<evidence type="ECO:0000256" key="6">
    <source>
        <dbReference type="SAM" id="Phobius"/>
    </source>
</evidence>
<evidence type="ECO:0000256" key="1">
    <source>
        <dbReference type="ARBA" id="ARBA00004651"/>
    </source>
</evidence>
<dbReference type="RefSeq" id="WP_024058403.1">
    <property type="nucleotide sequence ID" value="NZ_JAGZVZ010000008.1"/>
</dbReference>
<evidence type="ECO:0000313" key="8">
    <source>
        <dbReference type="EMBL" id="MCG4618605.1"/>
    </source>
</evidence>
<feature type="transmembrane region" description="Helical" evidence="6">
    <location>
        <begin position="354"/>
        <end position="375"/>
    </location>
</feature>
<dbReference type="Proteomes" id="UP001200537">
    <property type="component" value="Unassembled WGS sequence"/>
</dbReference>
<evidence type="ECO:0000256" key="3">
    <source>
        <dbReference type="ARBA" id="ARBA00022692"/>
    </source>
</evidence>
<dbReference type="InterPro" id="IPR051449">
    <property type="entry name" value="ABC-2_transporter_component"/>
</dbReference>
<reference evidence="8" key="1">
    <citation type="submission" date="2022-01" db="EMBL/GenBank/DDBJ databases">
        <title>Collection of gut derived symbiotic bacterial strains cultured from healthy donors.</title>
        <authorList>
            <person name="Lin H."/>
            <person name="Kohout C."/>
            <person name="Waligurski E."/>
            <person name="Pamer E.G."/>
        </authorList>
    </citation>
    <scope>NUCLEOTIDE SEQUENCE</scope>
    <source>
        <strain evidence="8">DFI.7.46</strain>
    </source>
</reference>
<dbReference type="GO" id="GO:0140359">
    <property type="term" value="F:ABC-type transporter activity"/>
    <property type="evidence" value="ECO:0007669"/>
    <property type="project" value="InterPro"/>
</dbReference>
<dbReference type="PANTHER" id="PTHR30294:SF29">
    <property type="entry name" value="MULTIDRUG ABC TRANSPORTER PERMEASE YBHS-RELATED"/>
    <property type="match status" value="1"/>
</dbReference>
<name>A0AAJ1BEK5_9ACTO</name>
<feature type="transmembrane region" description="Helical" evidence="6">
    <location>
        <begin position="265"/>
        <end position="283"/>
    </location>
</feature>
<keyword evidence="4 6" id="KW-1133">Transmembrane helix</keyword>
<keyword evidence="2" id="KW-1003">Cell membrane</keyword>
<sequence>MTVFKGFLQVLLRNIAFVILFTTIMVVMGLTAFHTSPGSSGDFTASKPTVLVINRGNDTALTRSFNSYLAGQTKKADTGTSEREIDDALYYQTLSYVVYLPHDFTTTILKGEKPVVDVKSRPSSESASAEVLVSRFLRLATGYGQYLTDEDELVKAVNSSLKLDSKVSLTSHLDQKTLHNVTALYNFGSYTLMAGATYVITMVLAAFSVINVRKRTLVSPAHPFRIDLSLIAGCALIVAFLVALNVLLVRLLLPGIADTGRQGLYALNIVAFGLPVLALGFLMTKITNNKEALSAIVNVVALASAFLCGAFIPRELMPDAVVAIGRALPSFYYIDNNNALAEMTSFSGAAASQFWVNIGVQVVFTLALWGIAMLITRLRRRA</sequence>
<organism evidence="8 9">
    <name type="scientific">Varibaculum cambriense</name>
    <dbReference type="NCBI Taxonomy" id="184870"/>
    <lineage>
        <taxon>Bacteria</taxon>
        <taxon>Bacillati</taxon>
        <taxon>Actinomycetota</taxon>
        <taxon>Actinomycetes</taxon>
        <taxon>Actinomycetales</taxon>
        <taxon>Actinomycetaceae</taxon>
        <taxon>Varibaculum</taxon>
    </lineage>
</organism>
<protein>
    <submittedName>
        <fullName evidence="8">ABC transporter permease</fullName>
    </submittedName>
</protein>
<dbReference type="Gene3D" id="3.40.1710.10">
    <property type="entry name" value="abc type-2 transporter like domain"/>
    <property type="match status" value="1"/>
</dbReference>
<comment type="subcellular location">
    <subcellularLocation>
        <location evidence="1">Cell membrane</location>
        <topology evidence="1">Multi-pass membrane protein</topology>
    </subcellularLocation>
</comment>
<feature type="transmembrane region" description="Helical" evidence="6">
    <location>
        <begin position="187"/>
        <end position="210"/>
    </location>
</feature>
<keyword evidence="3 6" id="KW-0812">Transmembrane</keyword>
<feature type="domain" description="ABC-2 type transporter transmembrane" evidence="7">
    <location>
        <begin position="16"/>
        <end position="373"/>
    </location>
</feature>
<dbReference type="GO" id="GO:0005886">
    <property type="term" value="C:plasma membrane"/>
    <property type="evidence" value="ECO:0007669"/>
    <property type="project" value="UniProtKB-SubCell"/>
</dbReference>
<evidence type="ECO:0000256" key="5">
    <source>
        <dbReference type="ARBA" id="ARBA00023136"/>
    </source>
</evidence>